<geneLocation type="plasmid" evidence="2">
    <name>pRCS52</name>
</geneLocation>
<keyword evidence="1" id="KW-0472">Membrane</keyword>
<accession>A0A9P1QWT5</accession>
<feature type="transmembrane region" description="Helical" evidence="1">
    <location>
        <begin position="12"/>
        <end position="33"/>
    </location>
</feature>
<gene>
    <name evidence="2" type="primary">traE</name>
    <name evidence="2" type="ORF">RCS52_p0009</name>
</gene>
<name>A0A9P1QWT5_ECOLX</name>
<organism evidence="2">
    <name type="scientific">Escherichia coli</name>
    <dbReference type="NCBI Taxonomy" id="562"/>
    <lineage>
        <taxon>Bacteria</taxon>
        <taxon>Pseudomonadati</taxon>
        <taxon>Pseudomonadota</taxon>
        <taxon>Gammaproteobacteria</taxon>
        <taxon>Enterobacterales</taxon>
        <taxon>Enterobacteriaceae</taxon>
        <taxon>Escherichia</taxon>
    </lineage>
</organism>
<reference evidence="2" key="1">
    <citation type="submission" date="2015-04" db="EMBL/GenBank/DDBJ databases">
        <authorList>
            <person name="Genoscope - CEA"/>
        </authorList>
    </citation>
    <scope>NUCLEOTIDE SEQUENCE</scope>
    <source>
        <strain evidence="2">473</strain>
        <plasmid evidence="2">pRCS52</plasmid>
    </source>
</reference>
<evidence type="ECO:0000313" key="2">
    <source>
        <dbReference type="EMBL" id="CRH08347.1"/>
    </source>
</evidence>
<sequence>MEHGARLSTSRVMAIAFIFMSVLIVLSLSVNVIQGVNNYRLQNEQRTAVTPMAFNAPFAVSQNSADASYLQQMALSFIALRLNVSSETVDASHQALLQYIRPGAQNQMKVILAEEAKRIKNDNVNSAFFQTSVRVWPQYGRVEIRGVLKTWIGDSKPFTDIKHYILILKRENGVTWLDNFGETDDEKNNTAIIFGSLFFPAA</sequence>
<dbReference type="InterPro" id="IPR007973">
    <property type="entry name" value="Pilus_assembly_TraE"/>
</dbReference>
<dbReference type="AlphaFoldDB" id="A0A9P1QWT5"/>
<dbReference type="RefSeq" id="WP_176454446.1">
    <property type="nucleotide sequence ID" value="NZ_CP068594.1"/>
</dbReference>
<keyword evidence="2" id="KW-0614">Plasmid</keyword>
<dbReference type="EMBL" id="LO017736">
    <property type="protein sequence ID" value="CRH08347.1"/>
    <property type="molecule type" value="Genomic_DNA"/>
</dbReference>
<dbReference type="NCBIfam" id="TIGR02761">
    <property type="entry name" value="TraE_TIGR"/>
    <property type="match status" value="1"/>
</dbReference>
<keyword evidence="1" id="KW-1133">Transmembrane helix</keyword>
<dbReference type="Pfam" id="PF05309">
    <property type="entry name" value="TraE"/>
    <property type="match status" value="1"/>
</dbReference>
<keyword evidence="1" id="KW-0812">Transmembrane</keyword>
<evidence type="ECO:0000256" key="1">
    <source>
        <dbReference type="SAM" id="Phobius"/>
    </source>
</evidence>
<reference evidence="2" key="2">
    <citation type="submission" date="2016-06" db="EMBL/GenBank/DDBJ databases">
        <title>Distribution and role of the arginine deiminase operon among extended- spectrum beta-lactamases encoding strains of Escherichia coli.</title>
        <authorList>
            <person name="Billard-Pomares T."/>
            <person name="Castellanos M."/>
            <person name="Magdoud F."/>
            <person name="Bleibtreu A."/>
            <person name="Fouteaud S."/>
            <person name="Barbe V."/>
            <person name="Roche D."/>
            <person name="Cruveiller S."/>
            <person name="Medigue C."/>
            <person name="Pognard D."/>
            <person name="Dion S."/>
            <person name="Rigal O."/>
            <person name="Picard B."/>
            <person name="Clermont O."/>
            <person name="Denamur E."/>
            <person name="and Branger C."/>
        </authorList>
    </citation>
    <scope>NUCLEOTIDE SEQUENCE</scope>
    <source>
        <strain evidence="2">473</strain>
        <plasmid evidence="2">pRCS52</plasmid>
    </source>
</reference>
<proteinExistence type="predicted"/>
<protein>
    <submittedName>
        <fullName evidence="2">F pilus assembly protein TraE</fullName>
    </submittedName>
</protein>